<dbReference type="InterPro" id="IPR000667">
    <property type="entry name" value="Peptidase_S13"/>
</dbReference>
<comment type="similarity">
    <text evidence="1">Belongs to the peptidase S13 family.</text>
</comment>
<dbReference type="GO" id="GO:0006508">
    <property type="term" value="P:proteolysis"/>
    <property type="evidence" value="ECO:0007669"/>
    <property type="project" value="InterPro"/>
</dbReference>
<comment type="caution">
    <text evidence="5">The sequence shown here is derived from an EMBL/GenBank/DDBJ whole genome shotgun (WGS) entry which is preliminary data.</text>
</comment>
<proteinExistence type="inferred from homology"/>
<dbReference type="SUPFAM" id="SSF56219">
    <property type="entry name" value="DNase I-like"/>
    <property type="match status" value="1"/>
</dbReference>
<feature type="domain" description="Reverse transcriptase" evidence="4">
    <location>
        <begin position="755"/>
        <end position="1031"/>
    </location>
</feature>
<dbReference type="PANTHER" id="PTHR30023">
    <property type="entry name" value="D-ALANYL-D-ALANINE CARBOXYPEPTIDASE"/>
    <property type="match status" value="1"/>
</dbReference>
<dbReference type="InterPro" id="IPR036691">
    <property type="entry name" value="Endo/exonu/phosph_ase_sf"/>
</dbReference>
<gene>
    <name evidence="5" type="ORF">LUA448_LOCUS11465</name>
</gene>
<keyword evidence="3" id="KW-0732">Signal</keyword>
<dbReference type="Pfam" id="PF00078">
    <property type="entry name" value="RVT_1"/>
    <property type="match status" value="1"/>
</dbReference>
<dbReference type="SUPFAM" id="SSF56601">
    <property type="entry name" value="beta-lactamase/transpeptidase-like"/>
    <property type="match status" value="1"/>
</dbReference>
<dbReference type="PRINTS" id="PR00922">
    <property type="entry name" value="DADACBPTASE3"/>
</dbReference>
<dbReference type="PROSITE" id="PS50878">
    <property type="entry name" value="RT_POL"/>
    <property type="match status" value="1"/>
</dbReference>
<evidence type="ECO:0000259" key="4">
    <source>
        <dbReference type="PROSITE" id="PS50878"/>
    </source>
</evidence>
<dbReference type="InterPro" id="IPR000477">
    <property type="entry name" value="RT_dom"/>
</dbReference>
<evidence type="ECO:0000256" key="2">
    <source>
        <dbReference type="ARBA" id="ARBA00022801"/>
    </source>
</evidence>
<dbReference type="Gene3D" id="3.40.710.10">
    <property type="entry name" value="DD-peptidase/beta-lactamase superfamily"/>
    <property type="match status" value="2"/>
</dbReference>
<dbReference type="SUPFAM" id="SSF56672">
    <property type="entry name" value="DNA/RNA polymerases"/>
    <property type="match status" value="1"/>
</dbReference>
<dbReference type="InterPro" id="IPR012338">
    <property type="entry name" value="Beta-lactam/transpept-like"/>
</dbReference>
<organism evidence="5 6">
    <name type="scientific">Rotaria socialis</name>
    <dbReference type="NCBI Taxonomy" id="392032"/>
    <lineage>
        <taxon>Eukaryota</taxon>
        <taxon>Metazoa</taxon>
        <taxon>Spiralia</taxon>
        <taxon>Gnathifera</taxon>
        <taxon>Rotifera</taxon>
        <taxon>Eurotatoria</taxon>
        <taxon>Bdelloidea</taxon>
        <taxon>Philodinida</taxon>
        <taxon>Philodinidae</taxon>
        <taxon>Rotaria</taxon>
    </lineage>
</organism>
<dbReference type="GO" id="GO:0000270">
    <property type="term" value="P:peptidoglycan metabolic process"/>
    <property type="evidence" value="ECO:0007669"/>
    <property type="project" value="TreeGrafter"/>
</dbReference>
<dbReference type="PANTHER" id="PTHR30023:SF0">
    <property type="entry name" value="PENICILLIN-SENSITIVE CARBOXYPEPTIDASE A"/>
    <property type="match status" value="1"/>
</dbReference>
<feature type="signal peptide" evidence="3">
    <location>
        <begin position="1"/>
        <end position="18"/>
    </location>
</feature>
<dbReference type="Pfam" id="PF02113">
    <property type="entry name" value="Peptidase_S13"/>
    <property type="match status" value="1"/>
</dbReference>
<protein>
    <recommendedName>
        <fullName evidence="4">Reverse transcriptase domain-containing protein</fullName>
    </recommendedName>
</protein>
<name>A0A817V335_9BILA</name>
<evidence type="ECO:0000256" key="1">
    <source>
        <dbReference type="ARBA" id="ARBA00006096"/>
    </source>
</evidence>
<feature type="non-terminal residue" evidence="5">
    <location>
        <position position="1"/>
    </location>
</feature>
<dbReference type="Gene3D" id="3.60.10.10">
    <property type="entry name" value="Endonuclease/exonuclease/phosphatase"/>
    <property type="match status" value="1"/>
</dbReference>
<dbReference type="Proteomes" id="UP000663833">
    <property type="component" value="Unassembled WGS sequence"/>
</dbReference>
<keyword evidence="2" id="KW-0378">Hydrolase</keyword>
<sequence length="1041" mass="116983">MKYLFILINLCLGCQTCAFENNNFSTVWANFTQDPQLSHATYSITILDNSTGNIVFSFNKDVGLAPASTLKTVTGAAAFHYLGKDYRYKTLLQYSGVINSFGDLDGFVYIVGTGDPSLGSWRWNETTSESILQRWLSLIDNKGIKTCRGIILDLSVWSGQTQTLPNGYTWGDIGNYFGAGSSALNWRENQFRIILSPGLAIGDPVTIVDIDHLPPSVTIINELTTGPPGIGDLTSLYLAPDGTYGYLRGSLGIDSGKKFSIGCAVPNPALSIAYEFRQAVKWPNTIPITVIYQKEVNATNRTTLDIHQSPSMSDIIYWFEQASINMYGEILVKTIAAMNNSSFNSVLPVYCETEHGIEQIAVATSDGSGLSPENRITTWAIARVLYDVRQRASWFSLYERALPTINGIRMKSGYINNALSYAGYVNHKVFSIITNNFNGETTRPLGTDENLSIILYNCQCLSTHIADLDILLTTYTPQILILTGVGSKIKQLPKISGYYWISQEGDNAFGGVAILFHKTLKTKLITQKTDFLLVELDILPKPIQLGAVYIPPGKPIPQDIFDTYVDKSFYIFGDYNAKHADWLCTNNNASGVQLRNWLDNTGCEMIYPNQPTSKRSTAEKIEKRNSFISQGNNIWKYVHSTFHPYAPSFKGLTTNNGIIKDHQIIADTLANYYEKHFETPIIDPNNISHIDAMKEYDVFTKQPNIPLEKITLIEVEKNWKRAQKKKSTDTEGLSAFLLHQIPLEYLQIITVAFNKIAETGEVLRSSKHAKTICLSKDGMYPEVNKLRPISLLSNFGKCFERIIHGRILKWCRENDIFIDEQSGFTAERRLQTRILSLVEDLRLATAANNRPSLVIFVDFMSAFDRMWHPALLKTLLKLEFPPPLLRWIFSWLNGRTMSIHVGNAVSRVIKLFVGTPQGSVLAATLFRLHVHFLSSYFMNLVCHLFADDLAIIISGALENTFTKNIAELERQAEIAMRILAKYADDNLLPVNINKTKALLVHDVVAPPYPKIKYKELPIEFVKRFKYLGVDITTKLGWGIYI</sequence>
<accession>A0A817V335</accession>
<evidence type="ECO:0000313" key="5">
    <source>
        <dbReference type="EMBL" id="CAF3334048.1"/>
    </source>
</evidence>
<dbReference type="CDD" id="cd01650">
    <property type="entry name" value="RT_nLTR_like"/>
    <property type="match status" value="1"/>
</dbReference>
<dbReference type="AlphaFoldDB" id="A0A817V335"/>
<feature type="chain" id="PRO_5032794474" description="Reverse transcriptase domain-containing protein" evidence="3">
    <location>
        <begin position="19"/>
        <end position="1041"/>
    </location>
</feature>
<dbReference type="GO" id="GO:0004185">
    <property type="term" value="F:serine-type carboxypeptidase activity"/>
    <property type="evidence" value="ECO:0007669"/>
    <property type="project" value="InterPro"/>
</dbReference>
<evidence type="ECO:0000256" key="3">
    <source>
        <dbReference type="SAM" id="SignalP"/>
    </source>
</evidence>
<evidence type="ECO:0000313" key="6">
    <source>
        <dbReference type="Proteomes" id="UP000663833"/>
    </source>
</evidence>
<reference evidence="5" key="1">
    <citation type="submission" date="2021-02" db="EMBL/GenBank/DDBJ databases">
        <authorList>
            <person name="Nowell W R."/>
        </authorList>
    </citation>
    <scope>NUCLEOTIDE SEQUENCE</scope>
</reference>
<dbReference type="EMBL" id="CAJNYD010001390">
    <property type="protein sequence ID" value="CAF3334048.1"/>
    <property type="molecule type" value="Genomic_DNA"/>
</dbReference>
<dbReference type="InterPro" id="IPR043502">
    <property type="entry name" value="DNA/RNA_pol_sf"/>
</dbReference>
<dbReference type="NCBIfam" id="TIGR00666">
    <property type="entry name" value="PBP4"/>
    <property type="match status" value="1"/>
</dbReference>